<keyword evidence="2" id="KW-0396">Initiation factor</keyword>
<feature type="region of interest" description="Disordered" evidence="5">
    <location>
        <begin position="74"/>
        <end position="148"/>
    </location>
</feature>
<gene>
    <name evidence="6" type="ORF">PPAR00522_LOCUS16816</name>
</gene>
<dbReference type="GO" id="GO:0005852">
    <property type="term" value="C:eukaryotic translation initiation factor 3 complex"/>
    <property type="evidence" value="ECO:0007669"/>
    <property type="project" value="InterPro"/>
</dbReference>
<evidence type="ECO:0000256" key="4">
    <source>
        <dbReference type="ARBA" id="ARBA00022917"/>
    </source>
</evidence>
<keyword evidence="4" id="KW-0648">Protein biosynthesis</keyword>
<evidence type="ECO:0000256" key="2">
    <source>
        <dbReference type="ARBA" id="ARBA00022540"/>
    </source>
</evidence>
<evidence type="ECO:0000256" key="3">
    <source>
        <dbReference type="ARBA" id="ARBA00022884"/>
    </source>
</evidence>
<dbReference type="PANTHER" id="PTHR12399">
    <property type="entry name" value="EUKARYOTIC TRANSLATION INITIATION FACTOR 3 SUBUNIT 7"/>
    <property type="match status" value="1"/>
</dbReference>
<evidence type="ECO:0000313" key="6">
    <source>
        <dbReference type="EMBL" id="CAD8783763.1"/>
    </source>
</evidence>
<evidence type="ECO:0008006" key="7">
    <source>
        <dbReference type="Google" id="ProtNLM"/>
    </source>
</evidence>
<feature type="region of interest" description="Disordered" evidence="5">
    <location>
        <begin position="33"/>
        <end position="57"/>
    </location>
</feature>
<dbReference type="PANTHER" id="PTHR12399:SF0">
    <property type="entry name" value="EUKARYOTIC TRANSLATION INITIATION FACTOR 3 SUBUNIT D"/>
    <property type="match status" value="1"/>
</dbReference>
<proteinExistence type="predicted"/>
<evidence type="ECO:0000256" key="1">
    <source>
        <dbReference type="ARBA" id="ARBA00022490"/>
    </source>
</evidence>
<protein>
    <recommendedName>
        <fullName evidence="7">Eukaryotic translation initiation factor 3 subunit 7</fullName>
    </recommendedName>
</protein>
<feature type="compositionally biased region" description="Low complexity" evidence="5">
    <location>
        <begin position="90"/>
        <end position="112"/>
    </location>
</feature>
<reference evidence="6" key="1">
    <citation type="submission" date="2021-01" db="EMBL/GenBank/DDBJ databases">
        <authorList>
            <person name="Corre E."/>
            <person name="Pelletier E."/>
            <person name="Niang G."/>
            <person name="Scheremetjew M."/>
            <person name="Finn R."/>
            <person name="Kale V."/>
            <person name="Holt S."/>
            <person name="Cochrane G."/>
            <person name="Meng A."/>
            <person name="Brown T."/>
            <person name="Cohen L."/>
        </authorList>
    </citation>
    <scope>NUCLEOTIDE SEQUENCE</scope>
    <source>
        <strain evidence="6">SAG 63-3</strain>
    </source>
</reference>
<accession>A0A7S0YMD9</accession>
<name>A0A7S0YMD9_9CHLO</name>
<dbReference type="InterPro" id="IPR007783">
    <property type="entry name" value="eIF3d"/>
</dbReference>
<dbReference type="GO" id="GO:0003743">
    <property type="term" value="F:translation initiation factor activity"/>
    <property type="evidence" value="ECO:0007669"/>
    <property type="project" value="UniProtKB-KW"/>
</dbReference>
<keyword evidence="3" id="KW-0694">RNA-binding</keyword>
<evidence type="ECO:0000256" key="5">
    <source>
        <dbReference type="SAM" id="MobiDB-lite"/>
    </source>
</evidence>
<dbReference type="PIRSF" id="PIRSF016281">
    <property type="entry name" value="EIF-3_zeta"/>
    <property type="match status" value="1"/>
</dbReference>
<dbReference type="GO" id="GO:0003723">
    <property type="term" value="F:RNA binding"/>
    <property type="evidence" value="ECO:0007669"/>
    <property type="project" value="UniProtKB-KW"/>
</dbReference>
<sequence length="526" mass="59366">MSFAFGIPNIQDNPTGWGPVSVPEHLKDTPFAPFNKSDKIGRASDWTTQNTQRGRMPALGSSVFNFLQTEEEESFHVVDSRPVKTNRFPNNRNRYQQNQQNQQRNQQNQQQNKGQGRDDKKSNQHQKRPQYYGRDNQRTHQYSSSVEVRPEWKVAEQLPFDSFSQASVPISEPVDLADCGRLEFYDKTFDRITVKTSKPLEKTKRIFRSVTTRDDPIMKELASQNAGRVFATDNLIATLMAIKSSVYGWDILATRKGEQLFLDFRPDSNLRLLTVNENAAEPIPEDKDSINGIHQLSLEATAANQNFSQQVLVKDQNKYHEFGRACPFADQSSASGGFRYRKFALNKDKSLEVVVRCEVDAVVEATAGKTQFLSVKALNQHDFKEPDARRLERQPGSALLLEAKNNKNKMAKWTVCALLAGVEVMKLGWVVRGTHRDNCNHSILLTQTQKPKELAQTLTLKMETCWGIVASISELLLKKPEGQYLLVKDANKELLRLYEIPASACFLPPEEVSLSAGGAGGIKSDE</sequence>
<organism evidence="6">
    <name type="scientific">Polytomella parva</name>
    <dbReference type="NCBI Taxonomy" id="51329"/>
    <lineage>
        <taxon>Eukaryota</taxon>
        <taxon>Viridiplantae</taxon>
        <taxon>Chlorophyta</taxon>
        <taxon>core chlorophytes</taxon>
        <taxon>Chlorophyceae</taxon>
        <taxon>CS clade</taxon>
        <taxon>Chlamydomonadales</taxon>
        <taxon>Chlamydomonadaceae</taxon>
        <taxon>Polytomella</taxon>
    </lineage>
</organism>
<dbReference type="Pfam" id="PF05091">
    <property type="entry name" value="eIF-3_zeta"/>
    <property type="match status" value="1"/>
</dbReference>
<dbReference type="AlphaFoldDB" id="A0A7S0YMD9"/>
<keyword evidence="1" id="KW-0963">Cytoplasm</keyword>
<dbReference type="EMBL" id="HBFM01026006">
    <property type="protein sequence ID" value="CAD8783763.1"/>
    <property type="molecule type" value="Transcribed_RNA"/>
</dbReference>